<dbReference type="Pfam" id="PF02931">
    <property type="entry name" value="Neur_chan_LBD"/>
    <property type="match status" value="1"/>
</dbReference>
<evidence type="ECO:0000256" key="5">
    <source>
        <dbReference type="SAM" id="SignalP"/>
    </source>
</evidence>
<keyword evidence="8" id="KW-1185">Reference proteome</keyword>
<accession>A0ABD2IDU3</accession>
<comment type="caution">
    <text evidence="7">The sequence shown here is derived from an EMBL/GenBank/DDBJ whole genome shotgun (WGS) entry which is preliminary data.</text>
</comment>
<dbReference type="InterPro" id="IPR036734">
    <property type="entry name" value="Neur_chan_lig-bd_sf"/>
</dbReference>
<dbReference type="Gene3D" id="2.70.170.10">
    <property type="entry name" value="Neurotransmitter-gated ion-channel ligand-binding domain"/>
    <property type="match status" value="1"/>
</dbReference>
<name>A0ABD2IDU3_HETSC</name>
<evidence type="ECO:0000256" key="3">
    <source>
        <dbReference type="SAM" id="MobiDB-lite"/>
    </source>
</evidence>
<feature type="transmembrane region" description="Helical" evidence="4">
    <location>
        <begin position="321"/>
        <end position="345"/>
    </location>
</feature>
<keyword evidence="2 4" id="KW-0472">Membrane</keyword>
<dbReference type="InterPro" id="IPR018000">
    <property type="entry name" value="Neurotransmitter_ion_chnl_CS"/>
</dbReference>
<reference evidence="7 8" key="1">
    <citation type="submission" date="2024-10" db="EMBL/GenBank/DDBJ databases">
        <authorList>
            <person name="Kim D."/>
        </authorList>
    </citation>
    <scope>NUCLEOTIDE SEQUENCE [LARGE SCALE GENOMIC DNA]</scope>
    <source>
        <strain evidence="7">Taebaek</strain>
    </source>
</reference>
<feature type="region of interest" description="Disordered" evidence="3">
    <location>
        <begin position="551"/>
        <end position="570"/>
    </location>
</feature>
<keyword evidence="5" id="KW-0732">Signal</keyword>
<feature type="transmembrane region" description="Helical" evidence="4">
    <location>
        <begin position="291"/>
        <end position="309"/>
    </location>
</feature>
<feature type="transmembrane region" description="Helical" evidence="4">
    <location>
        <begin position="591"/>
        <end position="612"/>
    </location>
</feature>
<feature type="domain" description="Neurotransmitter-gated ion-channel ligand-binding" evidence="6">
    <location>
        <begin position="27"/>
        <end position="184"/>
    </location>
</feature>
<dbReference type="EMBL" id="JBICCN010000348">
    <property type="protein sequence ID" value="KAL3075641.1"/>
    <property type="molecule type" value="Genomic_DNA"/>
</dbReference>
<feature type="signal peptide" evidence="5">
    <location>
        <begin position="1"/>
        <end position="20"/>
    </location>
</feature>
<evidence type="ECO:0000256" key="4">
    <source>
        <dbReference type="SAM" id="Phobius"/>
    </source>
</evidence>
<dbReference type="CDD" id="cd18989">
    <property type="entry name" value="LGIC_ECD_cation"/>
    <property type="match status" value="1"/>
</dbReference>
<evidence type="ECO:0000259" key="6">
    <source>
        <dbReference type="Pfam" id="PF02931"/>
    </source>
</evidence>
<keyword evidence="4" id="KW-0812">Transmembrane</keyword>
<feature type="transmembrane region" description="Helical" evidence="4">
    <location>
        <begin position="262"/>
        <end position="284"/>
    </location>
</feature>
<dbReference type="AlphaFoldDB" id="A0ABD2IDU3"/>
<dbReference type="InterPro" id="IPR006202">
    <property type="entry name" value="Neur_chan_lig-bd"/>
</dbReference>
<keyword evidence="4" id="KW-1133">Transmembrane helix</keyword>
<evidence type="ECO:0000313" key="7">
    <source>
        <dbReference type="EMBL" id="KAL3075641.1"/>
    </source>
</evidence>
<proteinExistence type="predicted"/>
<evidence type="ECO:0000313" key="8">
    <source>
        <dbReference type="Proteomes" id="UP001620645"/>
    </source>
</evidence>
<feature type="chain" id="PRO_5044785596" description="Neurotransmitter-gated ion-channel ligand-binding domain-containing protein" evidence="5">
    <location>
        <begin position="21"/>
        <end position="613"/>
    </location>
</feature>
<evidence type="ECO:0000256" key="1">
    <source>
        <dbReference type="ARBA" id="ARBA00004141"/>
    </source>
</evidence>
<protein>
    <recommendedName>
        <fullName evidence="6">Neurotransmitter-gated ion-channel ligand-binding domain-containing protein</fullName>
    </recommendedName>
</protein>
<evidence type="ECO:0000256" key="2">
    <source>
        <dbReference type="ARBA" id="ARBA00023136"/>
    </source>
</evidence>
<dbReference type="PROSITE" id="PS00236">
    <property type="entry name" value="NEUROTR_ION_CHANNEL"/>
    <property type="match status" value="1"/>
</dbReference>
<dbReference type="SUPFAM" id="SSF63712">
    <property type="entry name" value="Nicotinic receptor ligand binding domain-like"/>
    <property type="match status" value="1"/>
</dbReference>
<dbReference type="Proteomes" id="UP001620645">
    <property type="component" value="Unassembled WGS sequence"/>
</dbReference>
<dbReference type="Gene3D" id="1.20.58.390">
    <property type="entry name" value="Neurotransmitter-gated ion-channel transmembrane domain"/>
    <property type="match status" value="1"/>
</dbReference>
<organism evidence="7 8">
    <name type="scientific">Heterodera schachtii</name>
    <name type="common">Sugarbeet cyst nematode worm</name>
    <name type="synonym">Tylenchus schachtii</name>
    <dbReference type="NCBI Taxonomy" id="97005"/>
    <lineage>
        <taxon>Eukaryota</taxon>
        <taxon>Metazoa</taxon>
        <taxon>Ecdysozoa</taxon>
        <taxon>Nematoda</taxon>
        <taxon>Chromadorea</taxon>
        <taxon>Rhabditida</taxon>
        <taxon>Tylenchina</taxon>
        <taxon>Tylenchomorpha</taxon>
        <taxon>Tylenchoidea</taxon>
        <taxon>Heteroderidae</taxon>
        <taxon>Heteroderinae</taxon>
        <taxon>Heterodera</taxon>
    </lineage>
</organism>
<sequence>MPKILFLLQFLLLLLPNILCWINENRRIEEEILRNYDRRHRPVKRESTVTQVQLFLTINHIEKVDQSEGTMLLHGVLWTSWTDEYLQWNPSEHNYTYVVSLETWKIWQPTFALYNSARSTNWFVYMNGVSATVANDGKVIAAGTFTFHVTCQFDFSAFPNDVQECPIVLADWIFDNSKVNLSGMAPRSIGGINVKPAVRLSFDPLSETVKKHVSGWEIIDTWQRQCLWGPGGFCISDSPIGPLDTYWSLMEFGVKIKRHSPYIGLTVVAPMCVTIILTLLLFWLENLELAINIYGINLLLEAFSGWVLTQQIPPGDGVMPTIGVIHIWNVSLTMVALIFHCIMLLMNKILPPDLKFLPDNFSKFSSILNRYKLFKTECLSIDPQKMGFDLLVENNADLSASGDQRIARNGGDVLFEFDQSPIIPPIQQNVDNTTIIQMDPIVHESGYENKIGISPTKTAAQFESVQLDAHDQAPSSAAEQLSTVPTTSKKAFSLNLPLFSDKKGRTKKGIKTPFSTGAELFGGSNEILSSNEQLESTNLNAQLVIKQMEGDNRPKESVGGGVTDEKNDTTNAEKFKMATVKRSPLEEEFGFVRRLMFTLYCLVSAILLAMLLL</sequence>
<dbReference type="InterPro" id="IPR038050">
    <property type="entry name" value="Neuro_actylchol_rec"/>
</dbReference>
<dbReference type="GO" id="GO:0016020">
    <property type="term" value="C:membrane"/>
    <property type="evidence" value="ECO:0007669"/>
    <property type="project" value="UniProtKB-SubCell"/>
</dbReference>
<gene>
    <name evidence="7" type="ORF">niasHS_012471</name>
</gene>
<dbReference type="InterPro" id="IPR006201">
    <property type="entry name" value="Neur_channel"/>
</dbReference>
<comment type="subcellular location">
    <subcellularLocation>
        <location evidence="1">Membrane</location>
        <topology evidence="1">Multi-pass membrane protein</topology>
    </subcellularLocation>
</comment>
<dbReference type="PANTHER" id="PTHR18945">
    <property type="entry name" value="NEUROTRANSMITTER GATED ION CHANNEL"/>
    <property type="match status" value="1"/>
</dbReference>